<dbReference type="Proteomes" id="UP000501726">
    <property type="component" value="Chromosome"/>
</dbReference>
<reference evidence="3" key="1">
    <citation type="submission" date="2019-11" db="EMBL/GenBank/DDBJ databases">
        <title>Isolation and characterization of two novel species in the genus Thiomicrorhabdus.</title>
        <authorList>
            <person name="Mochizuki J."/>
            <person name="Kojima H."/>
            <person name="Fukui M."/>
        </authorList>
    </citation>
    <scope>NUCLEOTIDE SEQUENCE [LARGE SCALE GENOMIC DNA]</scope>
    <source>
        <strain evidence="3">aks77</strain>
    </source>
</reference>
<sequence>MESEDGSLYNIYSISFNNIKEPASIIEFGRQLSRLEKLESRIRDLTEDFKNLGRSQLSLFRRSFTSHSEIKVILKQGNERSELTFEHEALKHYLDSLDAIDQKLIRTFETEITLLNANLKIEWTRFFEFARAASIDEKSVIQVKNFPTYLDRLQQS</sequence>
<dbReference type="KEGG" id="tse:THMIRHAS_06220"/>
<feature type="coiled-coil region" evidence="1">
    <location>
        <begin position="28"/>
        <end position="55"/>
    </location>
</feature>
<gene>
    <name evidence="2" type="ORF">THMIRHAS_06220</name>
</gene>
<dbReference type="AlphaFoldDB" id="A0A6F8PT16"/>
<protein>
    <submittedName>
        <fullName evidence="2">Uncharacterized protein</fullName>
    </submittedName>
</protein>
<name>A0A6F8PT16_9GAMM</name>
<evidence type="ECO:0000256" key="1">
    <source>
        <dbReference type="SAM" id="Coils"/>
    </source>
</evidence>
<accession>A0A6F8PT16</accession>
<keyword evidence="1" id="KW-0175">Coiled coil</keyword>
<evidence type="ECO:0000313" key="2">
    <source>
        <dbReference type="EMBL" id="BBP45249.1"/>
    </source>
</evidence>
<organism evidence="2 3">
    <name type="scientific">Thiosulfatimonas sediminis</name>
    <dbReference type="NCBI Taxonomy" id="2675054"/>
    <lineage>
        <taxon>Bacteria</taxon>
        <taxon>Pseudomonadati</taxon>
        <taxon>Pseudomonadota</taxon>
        <taxon>Gammaproteobacteria</taxon>
        <taxon>Thiotrichales</taxon>
        <taxon>Piscirickettsiaceae</taxon>
        <taxon>Thiosulfatimonas</taxon>
    </lineage>
</organism>
<dbReference type="EMBL" id="AP021889">
    <property type="protein sequence ID" value="BBP45249.1"/>
    <property type="molecule type" value="Genomic_DNA"/>
</dbReference>
<keyword evidence="3" id="KW-1185">Reference proteome</keyword>
<evidence type="ECO:0000313" key="3">
    <source>
        <dbReference type="Proteomes" id="UP000501726"/>
    </source>
</evidence>
<proteinExistence type="predicted"/>